<dbReference type="InterPro" id="IPR025836">
    <property type="entry name" value="Zn_knuckle_CX2CX4HX4C"/>
</dbReference>
<protein>
    <recommendedName>
        <fullName evidence="5">Zinc knuckle CX2CX4HX4C domain-containing protein</fullName>
    </recommendedName>
</protein>
<evidence type="ECO:0000313" key="3">
    <source>
        <dbReference type="EMBL" id="KAL1198550.1"/>
    </source>
</evidence>
<dbReference type="PANTHER" id="PTHR31286">
    <property type="entry name" value="GLYCINE-RICH CELL WALL STRUCTURAL PROTEIN 1.8-LIKE"/>
    <property type="match status" value="1"/>
</dbReference>
<organism evidence="3 4">
    <name type="scientific">Cardamine amara subsp. amara</name>
    <dbReference type="NCBI Taxonomy" id="228776"/>
    <lineage>
        <taxon>Eukaryota</taxon>
        <taxon>Viridiplantae</taxon>
        <taxon>Streptophyta</taxon>
        <taxon>Embryophyta</taxon>
        <taxon>Tracheophyta</taxon>
        <taxon>Spermatophyta</taxon>
        <taxon>Magnoliopsida</taxon>
        <taxon>eudicotyledons</taxon>
        <taxon>Gunneridae</taxon>
        <taxon>Pentapetalae</taxon>
        <taxon>rosids</taxon>
        <taxon>malvids</taxon>
        <taxon>Brassicales</taxon>
        <taxon>Brassicaceae</taxon>
        <taxon>Cardamineae</taxon>
        <taxon>Cardamine</taxon>
    </lineage>
</organism>
<dbReference type="Pfam" id="PF14392">
    <property type="entry name" value="zf-CCHC_4"/>
    <property type="match status" value="1"/>
</dbReference>
<accession>A0ABD1AFQ5</accession>
<proteinExistence type="predicted"/>
<dbReference type="InterPro" id="IPR040256">
    <property type="entry name" value="At4g02000-like"/>
</dbReference>
<feature type="domain" description="DUF4283" evidence="1">
    <location>
        <begin position="23"/>
        <end position="102"/>
    </location>
</feature>
<evidence type="ECO:0000259" key="2">
    <source>
        <dbReference type="Pfam" id="PF14392"/>
    </source>
</evidence>
<dbReference type="EMBL" id="JBANAX010000663">
    <property type="protein sequence ID" value="KAL1198550.1"/>
    <property type="molecule type" value="Genomic_DNA"/>
</dbReference>
<gene>
    <name evidence="3" type="ORF">V5N11_021628</name>
</gene>
<evidence type="ECO:0008006" key="5">
    <source>
        <dbReference type="Google" id="ProtNLM"/>
    </source>
</evidence>
<dbReference type="Proteomes" id="UP001558713">
    <property type="component" value="Unassembled WGS sequence"/>
</dbReference>
<evidence type="ECO:0000259" key="1">
    <source>
        <dbReference type="Pfam" id="PF14111"/>
    </source>
</evidence>
<dbReference type="InterPro" id="IPR025558">
    <property type="entry name" value="DUF4283"/>
</dbReference>
<dbReference type="PANTHER" id="PTHR31286:SF178">
    <property type="entry name" value="DUF4283 DOMAIN-CONTAINING PROTEIN"/>
    <property type="match status" value="1"/>
</dbReference>
<sequence>MVMSLEEEDETFDMPYLPEYCSSENNVLSIIGRVLNPDFQKVANLVLDMPRKCQLFDRVRGIALSKEKFQFIYRFEQDLLAVLDKGVHTYNEWTLAMERWVEHPPPDYLQSIMVWVQMRNIHVNHYNVLAITWLGELIGHVEEVVLITERSQRQDFVRVKMKFDVSKPLQKSKVVNLPKNGGEVTIRYDFERVQKRCFTCQRLTHDQTVCPLAMKRKQLKVEEDKMKKQGVVTPKKKNITEADPLFGIVEDHQIEINPITGKPKIDKEVVEGMRQYLMVAEGPERLARAERIRSSLESLTMIQ</sequence>
<evidence type="ECO:0000313" key="4">
    <source>
        <dbReference type="Proteomes" id="UP001558713"/>
    </source>
</evidence>
<name>A0ABD1AFQ5_CARAN</name>
<dbReference type="AlphaFoldDB" id="A0ABD1AFQ5"/>
<keyword evidence="4" id="KW-1185">Reference proteome</keyword>
<comment type="caution">
    <text evidence="3">The sequence shown here is derived from an EMBL/GenBank/DDBJ whole genome shotgun (WGS) entry which is preliminary data.</text>
</comment>
<dbReference type="Pfam" id="PF14111">
    <property type="entry name" value="DUF4283"/>
    <property type="match status" value="1"/>
</dbReference>
<reference evidence="3 4" key="1">
    <citation type="submission" date="2024-04" db="EMBL/GenBank/DDBJ databases">
        <title>Genome assembly C_amara_ONT_v2.</title>
        <authorList>
            <person name="Yant L."/>
            <person name="Moore C."/>
            <person name="Slenker M."/>
        </authorList>
    </citation>
    <scope>NUCLEOTIDE SEQUENCE [LARGE SCALE GENOMIC DNA]</scope>
    <source>
        <tissue evidence="3">Leaf</tissue>
    </source>
</reference>
<feature type="domain" description="Zinc knuckle CX2CX4HX4C" evidence="2">
    <location>
        <begin position="163"/>
        <end position="211"/>
    </location>
</feature>